<dbReference type="PANTHER" id="PTHR10151">
    <property type="entry name" value="ECTONUCLEOTIDE PYROPHOSPHATASE/PHOSPHODIESTERASE"/>
    <property type="match status" value="1"/>
</dbReference>
<gene>
    <name evidence="1" type="ORF">CKO40_04370</name>
</gene>
<reference evidence="1" key="2">
    <citation type="journal article" date="2020" name="Microorganisms">
        <title>Osmotic Adaptation and Compatible Solute Biosynthesis of Phototrophic Bacteria as Revealed from Genome Analyses.</title>
        <authorList>
            <person name="Imhoff J.F."/>
            <person name="Rahn T."/>
            <person name="Kunzel S."/>
            <person name="Keller A."/>
            <person name="Neulinger S.C."/>
        </authorList>
    </citation>
    <scope>NUCLEOTIDE SEQUENCE</scope>
    <source>
        <strain evidence="1">DSM 11080</strain>
    </source>
</reference>
<dbReference type="AlphaFoldDB" id="A0AAJ0U2V6"/>
<dbReference type="Pfam" id="PF01663">
    <property type="entry name" value="Phosphodiest"/>
    <property type="match status" value="1"/>
</dbReference>
<proteinExistence type="predicted"/>
<comment type="caution">
    <text evidence="1">The sequence shown here is derived from an EMBL/GenBank/DDBJ whole genome shotgun (WGS) entry which is preliminary data.</text>
</comment>
<evidence type="ECO:0000313" key="2">
    <source>
        <dbReference type="Proteomes" id="UP001296776"/>
    </source>
</evidence>
<sequence length="403" mass="44401">MAPRTRHYSSLQRMRYPDYQGGSIVNLMASLLTARGRRGQFGPMPYPEARLLPAAELGRARHIVLLVIDGLGDAWLQRQSPTGPLASHRLGALSSVFPPTTATAITTYLTGDAPQQHGMTGWYMWLQELGSILAVLPGTPRHGGSGYQDAGIDPAQLFGHQPLSERLETESVVISPKQIARSPYNLAHLGQATLHVYKNLAGMFRQIATAVKRARSPSFIYAYWSELDAVGHQRGIESPQALTHLEQIEAQLSILFERLAGTDTLLLVSADHGQLDSRPEALIELSKLPELVDCLRIPLCGEPRAAYCYLRPNQARRFEQLCIKHLEPHFSLHPSAELVEAGLFGLGKAHPRLHERIGDYTLIARDDGVIHQQLAHQKAFEQIGVHGGLSPAELMVPLCGFEL</sequence>
<dbReference type="Gene3D" id="3.40.720.10">
    <property type="entry name" value="Alkaline Phosphatase, subunit A"/>
    <property type="match status" value="1"/>
</dbReference>
<protein>
    <recommendedName>
        <fullName evidence="3">Type I phosphodiesterase / nucleotide pyrophosphatase</fullName>
    </recommendedName>
</protein>
<dbReference type="InterPro" id="IPR002591">
    <property type="entry name" value="Phosphodiest/P_Trfase"/>
</dbReference>
<dbReference type="SUPFAM" id="SSF53649">
    <property type="entry name" value="Alkaline phosphatase-like"/>
    <property type="match status" value="1"/>
</dbReference>
<organism evidence="1 2">
    <name type="scientific">Halochromatium glycolicum</name>
    <dbReference type="NCBI Taxonomy" id="85075"/>
    <lineage>
        <taxon>Bacteria</taxon>
        <taxon>Pseudomonadati</taxon>
        <taxon>Pseudomonadota</taxon>
        <taxon>Gammaproteobacteria</taxon>
        <taxon>Chromatiales</taxon>
        <taxon>Chromatiaceae</taxon>
        <taxon>Halochromatium</taxon>
    </lineage>
</organism>
<dbReference type="GO" id="GO:0016787">
    <property type="term" value="F:hydrolase activity"/>
    <property type="evidence" value="ECO:0007669"/>
    <property type="project" value="UniProtKB-ARBA"/>
</dbReference>
<dbReference type="PANTHER" id="PTHR10151:SF120">
    <property type="entry name" value="BIS(5'-ADENOSYL)-TRIPHOSPHATASE"/>
    <property type="match status" value="1"/>
</dbReference>
<dbReference type="Proteomes" id="UP001296776">
    <property type="component" value="Unassembled WGS sequence"/>
</dbReference>
<dbReference type="EMBL" id="NRSJ01000005">
    <property type="protein sequence ID" value="MBK1703797.1"/>
    <property type="molecule type" value="Genomic_DNA"/>
</dbReference>
<dbReference type="InterPro" id="IPR017850">
    <property type="entry name" value="Alkaline_phosphatase_core_sf"/>
</dbReference>
<reference evidence="1" key="1">
    <citation type="submission" date="2017-08" db="EMBL/GenBank/DDBJ databases">
        <authorList>
            <person name="Imhoff J.F."/>
            <person name="Rahn T."/>
            <person name="Kuenzel S."/>
            <person name="Neulinger S.C."/>
        </authorList>
    </citation>
    <scope>NUCLEOTIDE SEQUENCE</scope>
    <source>
        <strain evidence="1">DSM 11080</strain>
    </source>
</reference>
<evidence type="ECO:0008006" key="3">
    <source>
        <dbReference type="Google" id="ProtNLM"/>
    </source>
</evidence>
<name>A0AAJ0U2V6_9GAMM</name>
<evidence type="ECO:0000313" key="1">
    <source>
        <dbReference type="EMBL" id="MBK1703797.1"/>
    </source>
</evidence>
<keyword evidence="2" id="KW-1185">Reference proteome</keyword>
<dbReference type="RefSeq" id="WP_242476820.1">
    <property type="nucleotide sequence ID" value="NZ_NRSJ01000005.1"/>
</dbReference>
<accession>A0AAJ0U2V6</accession>